<dbReference type="SUPFAM" id="SSF52075">
    <property type="entry name" value="Outer arm dynein light chain 1"/>
    <property type="match status" value="1"/>
</dbReference>
<keyword evidence="8" id="KW-1185">Reference proteome</keyword>
<evidence type="ECO:0000256" key="5">
    <source>
        <dbReference type="ARBA" id="ARBA00023273"/>
    </source>
</evidence>
<evidence type="ECO:0000313" key="8">
    <source>
        <dbReference type="Proteomes" id="UP001626550"/>
    </source>
</evidence>
<dbReference type="Proteomes" id="UP001626550">
    <property type="component" value="Unassembled WGS sequence"/>
</dbReference>
<dbReference type="PANTHER" id="PTHR45973:SF9">
    <property type="entry name" value="LEUCINE-RICH REPEAT-CONTAINING PROTEIN 46"/>
    <property type="match status" value="1"/>
</dbReference>
<dbReference type="FunFam" id="3.80.10.10:FF:000166">
    <property type="entry name" value="Dynein assembly factor 1, axonemal"/>
    <property type="match status" value="1"/>
</dbReference>
<sequence>MTEQLVVALENKDAQNDHFFQVDLKSLPYPEGFSPLDYKKDLDKKENEEPKKDINSNPITDNLPRMTKEFLKKHCRENKLYATPQLNDILYLHFKGFGEIENLEEYSGLKCLFLEVNGIGRISGLDNQKQLRCLYLAKNLIKKIENLESNDLLDSIDLSYNMIQKIENLSCLPNLTKLIISHNKLSDLDDLIHLTECPALSVIDIQSNRIEDPSVVEQVFFKCPALRVLYSQGNGFPRKVKNYRKYLISGIKDLQYLDDRPVFPKDRACAEAFAEGGIEAEKSVREEWNRKEEQKMLDSVNCKST</sequence>
<reference evidence="7 8" key="1">
    <citation type="submission" date="2024-11" db="EMBL/GenBank/DDBJ databases">
        <title>Adaptive evolution of stress response genes in parasites aligns with host niche diversity.</title>
        <authorList>
            <person name="Hahn C."/>
            <person name="Resl P."/>
        </authorList>
    </citation>
    <scope>NUCLEOTIDE SEQUENCE [LARGE SCALE GENOMIC DNA]</scope>
    <source>
        <strain evidence="7">EGGRZ-B1_66</strain>
        <tissue evidence="7">Body</tissue>
    </source>
</reference>
<dbReference type="InterPro" id="IPR050576">
    <property type="entry name" value="Cilia_flagella_integrity"/>
</dbReference>
<dbReference type="AlphaFoldDB" id="A0ABD2PMM8"/>
<dbReference type="InterPro" id="IPR001611">
    <property type="entry name" value="Leu-rich_rpt"/>
</dbReference>
<evidence type="ECO:0000313" key="7">
    <source>
        <dbReference type="EMBL" id="KAL3308308.1"/>
    </source>
</evidence>
<comment type="subcellular location">
    <subcellularLocation>
        <location evidence="1">Cell projection</location>
        <location evidence="1">Cilium</location>
    </subcellularLocation>
</comment>
<gene>
    <name evidence="7" type="primary">DNAAF1</name>
    <name evidence="7" type="ORF">Ciccas_013163</name>
</gene>
<dbReference type="InterPro" id="IPR032675">
    <property type="entry name" value="LRR_dom_sf"/>
</dbReference>
<keyword evidence="5" id="KW-0966">Cell projection</keyword>
<keyword evidence="2" id="KW-0433">Leucine-rich repeat</keyword>
<evidence type="ECO:0000256" key="2">
    <source>
        <dbReference type="ARBA" id="ARBA00022614"/>
    </source>
</evidence>
<dbReference type="SMART" id="SM00365">
    <property type="entry name" value="LRR_SD22"/>
    <property type="match status" value="4"/>
</dbReference>
<dbReference type="PANTHER" id="PTHR45973">
    <property type="entry name" value="PROTEIN PHOSPHATASE 1 REGULATORY SUBUNIT SDS22-RELATED"/>
    <property type="match status" value="1"/>
</dbReference>
<feature type="region of interest" description="Disordered" evidence="6">
    <location>
        <begin position="41"/>
        <end position="61"/>
    </location>
</feature>
<evidence type="ECO:0000256" key="3">
    <source>
        <dbReference type="ARBA" id="ARBA00022737"/>
    </source>
</evidence>
<name>A0ABD2PMM8_9PLAT</name>
<proteinExistence type="predicted"/>
<keyword evidence="4" id="KW-0969">Cilium</keyword>
<dbReference type="PROSITE" id="PS51450">
    <property type="entry name" value="LRR"/>
    <property type="match status" value="3"/>
</dbReference>
<dbReference type="EMBL" id="JBJKFK010005469">
    <property type="protein sequence ID" value="KAL3308308.1"/>
    <property type="molecule type" value="Genomic_DNA"/>
</dbReference>
<accession>A0ABD2PMM8</accession>
<dbReference type="Pfam" id="PF14580">
    <property type="entry name" value="LRR_9"/>
    <property type="match status" value="1"/>
</dbReference>
<organism evidence="7 8">
    <name type="scientific">Cichlidogyrus casuarinus</name>
    <dbReference type="NCBI Taxonomy" id="1844966"/>
    <lineage>
        <taxon>Eukaryota</taxon>
        <taxon>Metazoa</taxon>
        <taxon>Spiralia</taxon>
        <taxon>Lophotrochozoa</taxon>
        <taxon>Platyhelminthes</taxon>
        <taxon>Monogenea</taxon>
        <taxon>Monopisthocotylea</taxon>
        <taxon>Dactylogyridea</taxon>
        <taxon>Ancyrocephalidae</taxon>
        <taxon>Cichlidogyrus</taxon>
    </lineage>
</organism>
<feature type="compositionally biased region" description="Basic and acidic residues" evidence="6">
    <location>
        <begin position="41"/>
        <end position="54"/>
    </location>
</feature>
<protein>
    <submittedName>
        <fullName evidence="7">Dynein assembly factor 1, axonemal</fullName>
    </submittedName>
</protein>
<dbReference type="Gene3D" id="3.80.10.10">
    <property type="entry name" value="Ribonuclease Inhibitor"/>
    <property type="match status" value="2"/>
</dbReference>
<keyword evidence="3" id="KW-0677">Repeat</keyword>
<evidence type="ECO:0000256" key="4">
    <source>
        <dbReference type="ARBA" id="ARBA00023069"/>
    </source>
</evidence>
<evidence type="ECO:0000256" key="1">
    <source>
        <dbReference type="ARBA" id="ARBA00004138"/>
    </source>
</evidence>
<evidence type="ECO:0000256" key="6">
    <source>
        <dbReference type="SAM" id="MobiDB-lite"/>
    </source>
</evidence>
<comment type="caution">
    <text evidence="7">The sequence shown here is derived from an EMBL/GenBank/DDBJ whole genome shotgun (WGS) entry which is preliminary data.</text>
</comment>